<protein>
    <recommendedName>
        <fullName evidence="3">Glycosyltransferase 2-like domain-containing protein</fullName>
    </recommendedName>
</protein>
<keyword evidence="1" id="KW-0812">Transmembrane</keyword>
<proteinExistence type="predicted"/>
<organism evidence="2">
    <name type="scientific">uncultured Dysgonomonas sp</name>
    <dbReference type="NCBI Taxonomy" id="206096"/>
    <lineage>
        <taxon>Bacteria</taxon>
        <taxon>Pseudomonadati</taxon>
        <taxon>Bacteroidota</taxon>
        <taxon>Bacteroidia</taxon>
        <taxon>Bacteroidales</taxon>
        <taxon>Dysgonomonadaceae</taxon>
        <taxon>Dysgonomonas</taxon>
        <taxon>environmental samples</taxon>
    </lineage>
</organism>
<feature type="transmembrane region" description="Helical" evidence="1">
    <location>
        <begin position="23"/>
        <end position="44"/>
    </location>
</feature>
<gene>
    <name evidence="2" type="ORF">KL86DYS2_12466</name>
</gene>
<dbReference type="RefSeq" id="WP_296950114.1">
    <property type="nucleotide sequence ID" value="NZ_LT599021.1"/>
</dbReference>
<dbReference type="InterPro" id="IPR029044">
    <property type="entry name" value="Nucleotide-diphossugar_trans"/>
</dbReference>
<accession>A0A212JW56</accession>
<evidence type="ECO:0000256" key="1">
    <source>
        <dbReference type="SAM" id="Phobius"/>
    </source>
</evidence>
<evidence type="ECO:0008006" key="3">
    <source>
        <dbReference type="Google" id="ProtNLM"/>
    </source>
</evidence>
<evidence type="ECO:0000313" key="2">
    <source>
        <dbReference type="EMBL" id="SBW03608.1"/>
    </source>
</evidence>
<reference evidence="2" key="1">
    <citation type="submission" date="2016-04" db="EMBL/GenBank/DDBJ databases">
        <authorList>
            <person name="Evans L.H."/>
            <person name="Alamgir A."/>
            <person name="Owens N."/>
            <person name="Weber N.D."/>
            <person name="Virtaneva K."/>
            <person name="Barbian K."/>
            <person name="Babar A."/>
            <person name="Rosenke K."/>
        </authorList>
    </citation>
    <scope>NUCLEOTIDE SEQUENCE</scope>
    <source>
        <strain evidence="2">86-2</strain>
    </source>
</reference>
<keyword evidence="1" id="KW-1133">Transmembrane helix</keyword>
<name>A0A212JW56_9BACT</name>
<dbReference type="SUPFAM" id="SSF53448">
    <property type="entry name" value="Nucleotide-diphospho-sugar transferases"/>
    <property type="match status" value="1"/>
</dbReference>
<sequence>MINFFDTLYTFIHIKHNPLSRYFLYPFLRIPTLYFVNLFVPIYFRIKANKDEYKLKKSDKGSNRIIVSLTSFPPRINKVWLVIESIMRQELKPDKILLWLSKEQFSSLSELPKNLLRLQDRGLEIRFCNENLKAHTKYYYAMQEFPDDIIITVDDDILYNSYITQHLIELSEKYPQTICCCRGWEVKINDRNLTKYNEWKMINDAKSPSIDIFPTGVGGVLYPPHSLHKDVFNIDLLRELCFYADDVWLNVMAHLKGTKYAKTEYSSHYLPIKFKNRTRLRDINVTESANDTQINNLRNYYKKILDKDPYHMLFR</sequence>
<dbReference type="EMBL" id="FLUL01000001">
    <property type="protein sequence ID" value="SBW03608.1"/>
    <property type="molecule type" value="Genomic_DNA"/>
</dbReference>
<dbReference type="AlphaFoldDB" id="A0A212JW56"/>
<keyword evidence="1" id="KW-0472">Membrane</keyword>